<evidence type="ECO:0000259" key="7">
    <source>
        <dbReference type="Pfam" id="PF00884"/>
    </source>
</evidence>
<name>A0A3E0U4N5_9GAMM</name>
<evidence type="ECO:0000313" key="9">
    <source>
        <dbReference type="Proteomes" id="UP000256899"/>
    </source>
</evidence>
<keyword evidence="9" id="KW-1185">Reference proteome</keyword>
<feature type="transmembrane region" description="Helical" evidence="6">
    <location>
        <begin position="108"/>
        <end position="129"/>
    </location>
</feature>
<keyword evidence="2" id="KW-1003">Cell membrane</keyword>
<comment type="subcellular location">
    <subcellularLocation>
        <location evidence="1">Cell membrane</location>
        <topology evidence="1">Multi-pass membrane protein</topology>
    </subcellularLocation>
</comment>
<dbReference type="InterPro" id="IPR050448">
    <property type="entry name" value="OpgB/LTA_synthase_biosynth"/>
</dbReference>
<dbReference type="PANTHER" id="PTHR47371">
    <property type="entry name" value="LIPOTEICHOIC ACID SYNTHASE"/>
    <property type="match status" value="1"/>
</dbReference>
<evidence type="ECO:0000256" key="5">
    <source>
        <dbReference type="ARBA" id="ARBA00023136"/>
    </source>
</evidence>
<feature type="transmembrane region" description="Helical" evidence="6">
    <location>
        <begin position="38"/>
        <end position="55"/>
    </location>
</feature>
<evidence type="ECO:0000256" key="1">
    <source>
        <dbReference type="ARBA" id="ARBA00004651"/>
    </source>
</evidence>
<protein>
    <submittedName>
        <fullName evidence="8">Alkaline phosphatase family protein</fullName>
    </submittedName>
</protein>
<evidence type="ECO:0000256" key="2">
    <source>
        <dbReference type="ARBA" id="ARBA00022475"/>
    </source>
</evidence>
<proteinExistence type="predicted"/>
<feature type="transmembrane region" description="Helical" evidence="6">
    <location>
        <begin position="62"/>
        <end position="88"/>
    </location>
</feature>
<dbReference type="InterPro" id="IPR000917">
    <property type="entry name" value="Sulfatase_N"/>
</dbReference>
<dbReference type="AlphaFoldDB" id="A0A3E0U4N5"/>
<evidence type="ECO:0000256" key="6">
    <source>
        <dbReference type="SAM" id="Phobius"/>
    </source>
</evidence>
<feature type="domain" description="Sulfatase N-terminal" evidence="7">
    <location>
        <begin position="273"/>
        <end position="560"/>
    </location>
</feature>
<keyword evidence="4 6" id="KW-1133">Transmembrane helix</keyword>
<keyword evidence="3 6" id="KW-0812">Transmembrane</keyword>
<gene>
    <name evidence="8" type="ORF">DXX94_15000</name>
</gene>
<dbReference type="PROSITE" id="PS51257">
    <property type="entry name" value="PROKAR_LIPOPROTEIN"/>
    <property type="match status" value="1"/>
</dbReference>
<feature type="transmembrane region" description="Helical" evidence="6">
    <location>
        <begin position="141"/>
        <end position="161"/>
    </location>
</feature>
<feature type="transmembrane region" description="Helical" evidence="6">
    <location>
        <begin position="7"/>
        <end position="26"/>
    </location>
</feature>
<evidence type="ECO:0000313" key="8">
    <source>
        <dbReference type="EMBL" id="REL31918.1"/>
    </source>
</evidence>
<reference evidence="9" key="1">
    <citation type="submission" date="2018-08" db="EMBL/GenBank/DDBJ databases">
        <title>Thalassotalea euphylliae genome.</title>
        <authorList>
            <person name="Summers S."/>
            <person name="Rice S.A."/>
            <person name="Freckelton M.L."/>
            <person name="Nedved B.T."/>
            <person name="Hadfield M.G."/>
        </authorList>
    </citation>
    <scope>NUCLEOTIDE SEQUENCE [LARGE SCALE GENOMIC DNA]</scope>
    <source>
        <strain evidence="9">H3</strain>
    </source>
</reference>
<dbReference type="RefSeq" id="WP_116017111.1">
    <property type="nucleotide sequence ID" value="NZ_QUOT01000001.1"/>
</dbReference>
<dbReference type="Proteomes" id="UP000256899">
    <property type="component" value="Unassembled WGS sequence"/>
</dbReference>
<dbReference type="CDD" id="cd16015">
    <property type="entry name" value="LTA_synthase"/>
    <property type="match status" value="1"/>
</dbReference>
<dbReference type="Pfam" id="PF00884">
    <property type="entry name" value="Sulfatase"/>
    <property type="match status" value="1"/>
</dbReference>
<keyword evidence="5 6" id="KW-0472">Membrane</keyword>
<dbReference type="InterPro" id="IPR017850">
    <property type="entry name" value="Alkaline_phosphatase_core_sf"/>
</dbReference>
<dbReference type="GO" id="GO:0005886">
    <property type="term" value="C:plasma membrane"/>
    <property type="evidence" value="ECO:0007669"/>
    <property type="project" value="UniProtKB-SubCell"/>
</dbReference>
<dbReference type="PANTHER" id="PTHR47371:SF3">
    <property type="entry name" value="PHOSPHOGLYCEROL TRANSFERASE I"/>
    <property type="match status" value="1"/>
</dbReference>
<sequence length="660" mass="76350">MQINRIPLFIYFLFLSCNAWILETILFTHDEFGRVDSLSFAVSCMVVSYVLYNIFKQWSAFILSLLIASSLLFTFTSYKFFQFFGGYIGYEQIFLFKDLVSAADKFSLIPALALLVYFLCISMIGWRVLAHANLKTAKMKFTRKWLPPVAFTVCALALFSAHNIRYEHKTHWVNKQSTYDYSTESPVMFMLRSLPISQQYLNHSAFKEKADLQVLAKALANNIPVEVPDGYHYERFSSLLLDYPGLEHKQDISHPLLYVPNTTQSQRLSSAKPNVILIVLESFRAYETSLFNSDIKLTPNLDEIANHAIVAPNFYSNSRTTVQAEQAILCSAIDFASKSPYSVIKGEFNGVCLPEILSKNDYQTFWYHGFTKTFFNREKFHPSIGFQHVIAKEEFISQGYDENLDIGWGIPDTYSFNKMLDDMIEFNSSNQKPFFTQILTLTNHQPFNWNYKNVNFPKLTQFKDSVYNEYQRGIYYTDYALGKFWQKFNNSPLKDNTILVITADHGVPFYPDNIDTELSRHNVLYRVPLLVVTPERNSEIIGIDLSHLDIAPTILSMLNISEQVSFIGRPFLGTYKTLSPRPIFTMNVNNYGFKYNNLECLPNVKICEQDNLYCRQINQHYCASETPEEFNLFEQSENFMRYLELAVESGYAQHLPIKKG</sequence>
<organism evidence="8 9">
    <name type="scientific">Thalassotalea euphylliae</name>
    <dbReference type="NCBI Taxonomy" id="1655234"/>
    <lineage>
        <taxon>Bacteria</taxon>
        <taxon>Pseudomonadati</taxon>
        <taxon>Pseudomonadota</taxon>
        <taxon>Gammaproteobacteria</taxon>
        <taxon>Alteromonadales</taxon>
        <taxon>Colwelliaceae</taxon>
        <taxon>Thalassotalea</taxon>
    </lineage>
</organism>
<dbReference type="EMBL" id="QUOT01000001">
    <property type="protein sequence ID" value="REL31918.1"/>
    <property type="molecule type" value="Genomic_DNA"/>
</dbReference>
<evidence type="ECO:0000256" key="3">
    <source>
        <dbReference type="ARBA" id="ARBA00022692"/>
    </source>
</evidence>
<dbReference type="SUPFAM" id="SSF53649">
    <property type="entry name" value="Alkaline phosphatase-like"/>
    <property type="match status" value="1"/>
</dbReference>
<accession>A0A3E0U4N5</accession>
<evidence type="ECO:0000256" key="4">
    <source>
        <dbReference type="ARBA" id="ARBA00022989"/>
    </source>
</evidence>
<comment type="caution">
    <text evidence="8">The sequence shown here is derived from an EMBL/GenBank/DDBJ whole genome shotgun (WGS) entry which is preliminary data.</text>
</comment>
<dbReference type="Gene3D" id="3.40.720.10">
    <property type="entry name" value="Alkaline Phosphatase, subunit A"/>
    <property type="match status" value="1"/>
</dbReference>